<evidence type="ECO:0000313" key="3">
    <source>
        <dbReference type="Proteomes" id="UP000009223"/>
    </source>
</evidence>
<feature type="domain" description="PIN" evidence="1">
    <location>
        <begin position="3"/>
        <end position="122"/>
    </location>
</feature>
<dbReference type="SUPFAM" id="SSF88723">
    <property type="entry name" value="PIN domain-like"/>
    <property type="match status" value="1"/>
</dbReference>
<dbReference type="PANTHER" id="PTHR36173:SF2">
    <property type="entry name" value="RIBONUCLEASE VAPC16"/>
    <property type="match status" value="1"/>
</dbReference>
<dbReference type="EMBL" id="CP001843">
    <property type="protein sequence ID" value="AEF84088.1"/>
    <property type="molecule type" value="Genomic_DNA"/>
</dbReference>
<protein>
    <submittedName>
        <fullName evidence="2">PilT protein domain protein</fullName>
    </submittedName>
</protein>
<accession>F5YMD4</accession>
<dbReference type="AlphaFoldDB" id="F5YMD4"/>
<proteinExistence type="predicted"/>
<dbReference type="InterPro" id="IPR029060">
    <property type="entry name" value="PIN-like_dom_sf"/>
</dbReference>
<reference evidence="2 3" key="2">
    <citation type="journal article" date="2011" name="ISME J.">
        <title>RNA-seq reveals cooperative metabolic interactions between two termite-gut spirochete species in co-culture.</title>
        <authorList>
            <person name="Rosenthal A.Z."/>
            <person name="Matson E.G."/>
            <person name="Eldar A."/>
            <person name="Leadbetter J.R."/>
        </authorList>
    </citation>
    <scope>NUCLEOTIDE SEQUENCE [LARGE SCALE GENOMIC DNA]</scope>
    <source>
        <strain evidence="3">ATCC BAA-887 / DSM 12427 / ZAS-2</strain>
    </source>
</reference>
<dbReference type="RefSeq" id="WP_015706287.1">
    <property type="nucleotide sequence ID" value="NC_015578.1"/>
</dbReference>
<dbReference type="PANTHER" id="PTHR36173">
    <property type="entry name" value="RIBONUCLEASE VAPC16-RELATED"/>
    <property type="match status" value="1"/>
</dbReference>
<reference evidence="3" key="1">
    <citation type="submission" date="2009-12" db="EMBL/GenBank/DDBJ databases">
        <title>Complete sequence of Treponema primitia strain ZAS-2.</title>
        <authorList>
            <person name="Tetu S.G."/>
            <person name="Matson E."/>
            <person name="Ren Q."/>
            <person name="Seshadri R."/>
            <person name="Elbourne L."/>
            <person name="Hassan K.A."/>
            <person name="Durkin A."/>
            <person name="Radune D."/>
            <person name="Mohamoud Y."/>
            <person name="Shay R."/>
            <person name="Jin S."/>
            <person name="Zhang X."/>
            <person name="Lucey K."/>
            <person name="Ballor N.R."/>
            <person name="Ottesen E."/>
            <person name="Rosenthal R."/>
            <person name="Allen A."/>
            <person name="Leadbetter J.R."/>
            <person name="Paulsen I.T."/>
        </authorList>
    </citation>
    <scope>NUCLEOTIDE SEQUENCE [LARGE SCALE GENOMIC DNA]</scope>
    <source>
        <strain evidence="3">ATCC BAA-887 / DSM 12427 / ZAS-2</strain>
    </source>
</reference>
<dbReference type="Pfam" id="PF01850">
    <property type="entry name" value="PIN"/>
    <property type="match status" value="1"/>
</dbReference>
<dbReference type="HOGENOM" id="CLU_129890_0_1_12"/>
<evidence type="ECO:0000313" key="2">
    <source>
        <dbReference type="EMBL" id="AEF84088.1"/>
    </source>
</evidence>
<dbReference type="KEGG" id="tpi:TREPR_0189"/>
<evidence type="ECO:0000259" key="1">
    <source>
        <dbReference type="Pfam" id="PF01850"/>
    </source>
</evidence>
<keyword evidence="3" id="KW-1185">Reference proteome</keyword>
<dbReference type="eggNOG" id="COG3744">
    <property type="taxonomic scope" value="Bacteria"/>
</dbReference>
<dbReference type="InterPro" id="IPR041705">
    <property type="entry name" value="PIN_Sll0205"/>
</dbReference>
<dbReference type="InterPro" id="IPR052919">
    <property type="entry name" value="TA_system_RNase"/>
</dbReference>
<dbReference type="CDD" id="cd09872">
    <property type="entry name" value="PIN_Sll0205-like"/>
    <property type="match status" value="1"/>
</dbReference>
<dbReference type="Proteomes" id="UP000009223">
    <property type="component" value="Chromosome"/>
</dbReference>
<organism evidence="2 3">
    <name type="scientific">Treponema primitia (strain ATCC BAA-887 / DSM 12427 / ZAS-2)</name>
    <dbReference type="NCBI Taxonomy" id="545694"/>
    <lineage>
        <taxon>Bacteria</taxon>
        <taxon>Pseudomonadati</taxon>
        <taxon>Spirochaetota</taxon>
        <taxon>Spirochaetia</taxon>
        <taxon>Spirochaetales</taxon>
        <taxon>Treponemataceae</taxon>
        <taxon>Treponema</taxon>
    </lineage>
</organism>
<gene>
    <name evidence="2" type="ordered locus">TREPR_0189</name>
</gene>
<sequence length="131" mass="15665">MKYLVDTHILLWSFIEPEQLSKNVKIILLDENNDIYYSPINLWEISIKYSLKKLDLKGLKPEEFFEELDNSYYLCKEINNPDIITNYHLPLHHKDPFDRFLVWEAIRNDFVLITVDGSINEYKNDGLRTVN</sequence>
<dbReference type="InterPro" id="IPR002716">
    <property type="entry name" value="PIN_dom"/>
</dbReference>
<dbReference type="OrthoDB" id="9798990at2"/>
<dbReference type="STRING" id="545694.TREPR_0189"/>
<name>F5YMD4_TREPZ</name>